<proteinExistence type="predicted"/>
<name>A0A484WWT8_9ENTR</name>
<evidence type="ECO:0000256" key="1">
    <source>
        <dbReference type="SAM" id="MobiDB-lite"/>
    </source>
</evidence>
<evidence type="ECO:0000313" key="2">
    <source>
        <dbReference type="EMBL" id="VFS15237.1"/>
    </source>
</evidence>
<gene>
    <name evidence="2" type="ORF">NCTC12126_01145</name>
</gene>
<feature type="region of interest" description="Disordered" evidence="1">
    <location>
        <begin position="55"/>
        <end position="74"/>
    </location>
</feature>
<dbReference type="AlphaFoldDB" id="A0A484WWT8"/>
<accession>A0A484WWT8</accession>
<organism evidence="2 3">
    <name type="scientific">Enterobacter cancerogenus</name>
    <dbReference type="NCBI Taxonomy" id="69218"/>
    <lineage>
        <taxon>Bacteria</taxon>
        <taxon>Pseudomonadati</taxon>
        <taxon>Pseudomonadota</taxon>
        <taxon>Gammaproteobacteria</taxon>
        <taxon>Enterobacterales</taxon>
        <taxon>Enterobacteriaceae</taxon>
        <taxon>Enterobacter</taxon>
        <taxon>Enterobacter cloacae complex</taxon>
    </lineage>
</organism>
<sequence>MVVKPPVMEPGTSYGRWVLGDPFFNALLNAAPGDEVTITSTPQTSSINKVTTTNTLHKVGDDDDDQLPGVGPGN</sequence>
<protein>
    <submittedName>
        <fullName evidence="2">Uncharacterized protein</fullName>
    </submittedName>
</protein>
<reference evidence="2 3" key="1">
    <citation type="submission" date="2019-03" db="EMBL/GenBank/DDBJ databases">
        <authorList>
            <consortium name="Pathogen Informatics"/>
        </authorList>
    </citation>
    <scope>NUCLEOTIDE SEQUENCE [LARGE SCALE GENOMIC DNA]</scope>
    <source>
        <strain evidence="2 3">NCTC12126</strain>
    </source>
</reference>
<evidence type="ECO:0000313" key="3">
    <source>
        <dbReference type="Proteomes" id="UP000351155"/>
    </source>
</evidence>
<dbReference type="Proteomes" id="UP000351155">
    <property type="component" value="Unassembled WGS sequence"/>
</dbReference>
<dbReference type="EMBL" id="CAADIW010000006">
    <property type="protein sequence ID" value="VFS15237.1"/>
    <property type="molecule type" value="Genomic_DNA"/>
</dbReference>